<feature type="transmembrane region" description="Helical" evidence="6">
    <location>
        <begin position="113"/>
        <end position="134"/>
    </location>
</feature>
<dbReference type="PANTHER" id="PTHR30086:SF20">
    <property type="entry name" value="ARGININE EXPORTER PROTEIN ARGO-RELATED"/>
    <property type="match status" value="1"/>
</dbReference>
<organism evidence="7 8">
    <name type="scientific">Thermohalobaculum xanthum</name>
    <dbReference type="NCBI Taxonomy" id="2753746"/>
    <lineage>
        <taxon>Bacteria</taxon>
        <taxon>Pseudomonadati</taxon>
        <taxon>Pseudomonadota</taxon>
        <taxon>Alphaproteobacteria</taxon>
        <taxon>Rhodobacterales</taxon>
        <taxon>Paracoccaceae</taxon>
        <taxon>Thermohalobaculum</taxon>
    </lineage>
</organism>
<sequence length="209" mass="22220">MTLEIWIAFTLASAAMLAIPGPTVLLVVSYALGYGRRSALATVPGVTLGDFTAMSISLAGAGAVLATSASLFTALKLFGAAYLIWLGLRLWRTSPRPLALPGGSHVPGDLRRMFWNSYVVTALNPKSIVFFVAFVPQFMDPAAPLLPQVVLLEVTFLTLAAVNIALWAVMVGGMRARFRRVEALRLINRVGGGFLMGAGALTALMRRAA</sequence>
<feature type="transmembrane region" description="Helical" evidence="6">
    <location>
        <begin position="186"/>
        <end position="205"/>
    </location>
</feature>
<dbReference type="InterPro" id="IPR001123">
    <property type="entry name" value="LeuE-type"/>
</dbReference>
<evidence type="ECO:0000313" key="7">
    <source>
        <dbReference type="EMBL" id="MBK0400989.1"/>
    </source>
</evidence>
<feature type="transmembrane region" description="Helical" evidence="6">
    <location>
        <begin position="154"/>
        <end position="174"/>
    </location>
</feature>
<dbReference type="PANTHER" id="PTHR30086">
    <property type="entry name" value="ARGININE EXPORTER PROTEIN ARGO"/>
    <property type="match status" value="1"/>
</dbReference>
<evidence type="ECO:0000256" key="1">
    <source>
        <dbReference type="ARBA" id="ARBA00004651"/>
    </source>
</evidence>
<protein>
    <submittedName>
        <fullName evidence="7">LysE family translocator</fullName>
    </submittedName>
</protein>
<keyword evidence="3 6" id="KW-0812">Transmembrane</keyword>
<keyword evidence="8" id="KW-1185">Reference proteome</keyword>
<dbReference type="RefSeq" id="WP_200612912.1">
    <property type="nucleotide sequence ID" value="NZ_JAEHHL010000012.1"/>
</dbReference>
<dbReference type="Proteomes" id="UP000655420">
    <property type="component" value="Unassembled WGS sequence"/>
</dbReference>
<keyword evidence="5 6" id="KW-0472">Membrane</keyword>
<dbReference type="EMBL" id="JAEHHL010000012">
    <property type="protein sequence ID" value="MBK0400989.1"/>
    <property type="molecule type" value="Genomic_DNA"/>
</dbReference>
<dbReference type="PIRSF" id="PIRSF006324">
    <property type="entry name" value="LeuE"/>
    <property type="match status" value="1"/>
</dbReference>
<keyword evidence="2" id="KW-1003">Cell membrane</keyword>
<evidence type="ECO:0000256" key="3">
    <source>
        <dbReference type="ARBA" id="ARBA00022692"/>
    </source>
</evidence>
<dbReference type="Pfam" id="PF01810">
    <property type="entry name" value="LysE"/>
    <property type="match status" value="1"/>
</dbReference>
<accession>A0A8J7MBA7</accession>
<evidence type="ECO:0000313" key="8">
    <source>
        <dbReference type="Proteomes" id="UP000655420"/>
    </source>
</evidence>
<reference evidence="7" key="1">
    <citation type="submission" date="2020-12" db="EMBL/GenBank/DDBJ databases">
        <title>Bacterial taxonomy.</title>
        <authorList>
            <person name="Pan X."/>
        </authorList>
    </citation>
    <scope>NUCLEOTIDE SEQUENCE</scope>
    <source>
        <strain evidence="7">M0105</strain>
    </source>
</reference>
<feature type="transmembrane region" description="Helical" evidence="6">
    <location>
        <begin position="6"/>
        <end position="32"/>
    </location>
</feature>
<evidence type="ECO:0000256" key="6">
    <source>
        <dbReference type="SAM" id="Phobius"/>
    </source>
</evidence>
<dbReference type="GO" id="GO:0005886">
    <property type="term" value="C:plasma membrane"/>
    <property type="evidence" value="ECO:0007669"/>
    <property type="project" value="UniProtKB-SubCell"/>
</dbReference>
<comment type="caution">
    <text evidence="7">The sequence shown here is derived from an EMBL/GenBank/DDBJ whole genome shotgun (WGS) entry which is preliminary data.</text>
</comment>
<gene>
    <name evidence="7" type="ORF">H0I76_17470</name>
</gene>
<name>A0A8J7MBA7_9RHOB</name>
<dbReference type="AlphaFoldDB" id="A0A8J7MBA7"/>
<evidence type="ECO:0000256" key="2">
    <source>
        <dbReference type="ARBA" id="ARBA00022475"/>
    </source>
</evidence>
<evidence type="ECO:0000256" key="4">
    <source>
        <dbReference type="ARBA" id="ARBA00022989"/>
    </source>
</evidence>
<keyword evidence="4 6" id="KW-1133">Transmembrane helix</keyword>
<feature type="transmembrane region" description="Helical" evidence="6">
    <location>
        <begin position="39"/>
        <end position="65"/>
    </location>
</feature>
<feature type="transmembrane region" description="Helical" evidence="6">
    <location>
        <begin position="71"/>
        <end position="92"/>
    </location>
</feature>
<proteinExistence type="predicted"/>
<comment type="subcellular location">
    <subcellularLocation>
        <location evidence="1">Cell membrane</location>
        <topology evidence="1">Multi-pass membrane protein</topology>
    </subcellularLocation>
</comment>
<dbReference type="GO" id="GO:0015171">
    <property type="term" value="F:amino acid transmembrane transporter activity"/>
    <property type="evidence" value="ECO:0007669"/>
    <property type="project" value="TreeGrafter"/>
</dbReference>
<evidence type="ECO:0000256" key="5">
    <source>
        <dbReference type="ARBA" id="ARBA00023136"/>
    </source>
</evidence>